<sequence length="106" mass="12010">MSWPLIILGCLTIFITTTESLSSFDDTLLNSEDLKSLAENLEIRLTGDKRGVSVLSRWKPLTSALGSLRPLDFSKPYRTMDEFRYASRARPIPARPHGVPLRYGKR</sequence>
<name>A0AAW1CM39_9HEMI</name>
<protein>
    <submittedName>
        <fullName evidence="2">Uncharacterized protein</fullName>
    </submittedName>
</protein>
<keyword evidence="1" id="KW-0732">Signal</keyword>
<evidence type="ECO:0000313" key="2">
    <source>
        <dbReference type="EMBL" id="KAK9498550.1"/>
    </source>
</evidence>
<comment type="caution">
    <text evidence="2">The sequence shown here is derived from an EMBL/GenBank/DDBJ whole genome shotgun (WGS) entry which is preliminary data.</text>
</comment>
<proteinExistence type="predicted"/>
<keyword evidence="3" id="KW-1185">Reference proteome</keyword>
<reference evidence="2 3" key="1">
    <citation type="submission" date="2022-12" db="EMBL/GenBank/DDBJ databases">
        <title>Chromosome-level genome assembly of true bugs.</title>
        <authorList>
            <person name="Ma L."/>
            <person name="Li H."/>
        </authorList>
    </citation>
    <scope>NUCLEOTIDE SEQUENCE [LARGE SCALE GENOMIC DNA]</scope>
    <source>
        <strain evidence="2">Lab_2022b</strain>
    </source>
</reference>
<dbReference type="EMBL" id="JAPXFL010000012">
    <property type="protein sequence ID" value="KAK9498550.1"/>
    <property type="molecule type" value="Genomic_DNA"/>
</dbReference>
<dbReference type="AlphaFoldDB" id="A0AAW1CM39"/>
<evidence type="ECO:0000256" key="1">
    <source>
        <dbReference type="SAM" id="SignalP"/>
    </source>
</evidence>
<evidence type="ECO:0000313" key="3">
    <source>
        <dbReference type="Proteomes" id="UP001461498"/>
    </source>
</evidence>
<feature type="signal peptide" evidence="1">
    <location>
        <begin position="1"/>
        <end position="20"/>
    </location>
</feature>
<dbReference type="Proteomes" id="UP001461498">
    <property type="component" value="Unassembled WGS sequence"/>
</dbReference>
<accession>A0AAW1CM39</accession>
<gene>
    <name evidence="2" type="ORF">O3M35_003157</name>
</gene>
<organism evidence="2 3">
    <name type="scientific">Rhynocoris fuscipes</name>
    <dbReference type="NCBI Taxonomy" id="488301"/>
    <lineage>
        <taxon>Eukaryota</taxon>
        <taxon>Metazoa</taxon>
        <taxon>Ecdysozoa</taxon>
        <taxon>Arthropoda</taxon>
        <taxon>Hexapoda</taxon>
        <taxon>Insecta</taxon>
        <taxon>Pterygota</taxon>
        <taxon>Neoptera</taxon>
        <taxon>Paraneoptera</taxon>
        <taxon>Hemiptera</taxon>
        <taxon>Heteroptera</taxon>
        <taxon>Panheteroptera</taxon>
        <taxon>Cimicomorpha</taxon>
        <taxon>Reduviidae</taxon>
        <taxon>Harpactorinae</taxon>
        <taxon>Harpactorini</taxon>
        <taxon>Rhynocoris</taxon>
    </lineage>
</organism>
<feature type="chain" id="PRO_5043575840" evidence="1">
    <location>
        <begin position="21"/>
        <end position="106"/>
    </location>
</feature>